<accession>A0A8H6E5E5</accession>
<dbReference type="EMBL" id="SPNV01000143">
    <property type="protein sequence ID" value="KAF5860069.1"/>
    <property type="molecule type" value="Genomic_DNA"/>
</dbReference>
<name>A0A8H6E5E5_PETAA</name>
<proteinExistence type="predicted"/>
<protein>
    <submittedName>
        <fullName evidence="1">Uncharacterized protein</fullName>
    </submittedName>
</protein>
<comment type="caution">
    <text evidence="1">The sequence shown here is derived from an EMBL/GenBank/DDBJ whole genome shotgun (WGS) entry which is preliminary data.</text>
</comment>
<keyword evidence="2" id="KW-1185">Reference proteome</keyword>
<dbReference type="Proteomes" id="UP000541154">
    <property type="component" value="Unassembled WGS sequence"/>
</dbReference>
<gene>
    <name evidence="1" type="ORF">ETB97_002095</name>
</gene>
<evidence type="ECO:0000313" key="2">
    <source>
        <dbReference type="Proteomes" id="UP000541154"/>
    </source>
</evidence>
<reference evidence="1 2" key="1">
    <citation type="submission" date="2019-04" db="EMBL/GenBank/DDBJ databases">
        <title>Aspergillus burnettii sp. nov., novel species from soil in southeast Queensland.</title>
        <authorList>
            <person name="Gilchrist C.L.M."/>
            <person name="Pitt J.I."/>
            <person name="Lange L."/>
            <person name="Lacey H.J."/>
            <person name="Vuong D."/>
            <person name="Midgley D.J."/>
            <person name="Greenfield P."/>
            <person name="Bradbury M."/>
            <person name="Lacey E."/>
            <person name="Busk P.K."/>
            <person name="Pilgaard B."/>
            <person name="Chooi Y.H."/>
            <person name="Piggott A.M."/>
        </authorList>
    </citation>
    <scope>NUCLEOTIDE SEQUENCE [LARGE SCALE GENOMIC DNA]</scope>
    <source>
        <strain evidence="1 2">FRR 5400</strain>
    </source>
</reference>
<evidence type="ECO:0000313" key="1">
    <source>
        <dbReference type="EMBL" id="KAF5860069.1"/>
    </source>
</evidence>
<dbReference type="AlphaFoldDB" id="A0A8H6E5E5"/>
<organism evidence="1 2">
    <name type="scientific">Petromyces alliaceus</name>
    <name type="common">Aspergillus alliaceus</name>
    <dbReference type="NCBI Taxonomy" id="209559"/>
    <lineage>
        <taxon>Eukaryota</taxon>
        <taxon>Fungi</taxon>
        <taxon>Dikarya</taxon>
        <taxon>Ascomycota</taxon>
        <taxon>Pezizomycotina</taxon>
        <taxon>Eurotiomycetes</taxon>
        <taxon>Eurotiomycetidae</taxon>
        <taxon>Eurotiales</taxon>
        <taxon>Aspergillaceae</taxon>
        <taxon>Aspergillus</taxon>
        <taxon>Aspergillus subgen. Circumdati</taxon>
    </lineage>
</organism>
<sequence length="85" mass="9455">MAWTSDNEREDESRRTPFGSTVALISFMRLTYSFGKTAYGIRILPFASVTHVDMFACQGQVLVLGVKTFNKFTQTGCHADVTLGQ</sequence>